<dbReference type="AlphaFoldDB" id="A0A9D4IKX9"/>
<evidence type="ECO:0000256" key="1">
    <source>
        <dbReference type="SAM" id="Phobius"/>
    </source>
</evidence>
<feature type="transmembrane region" description="Helical" evidence="1">
    <location>
        <begin position="201"/>
        <end position="220"/>
    </location>
</feature>
<proteinExistence type="predicted"/>
<feature type="transmembrane region" description="Helical" evidence="1">
    <location>
        <begin position="21"/>
        <end position="37"/>
    </location>
</feature>
<keyword evidence="1" id="KW-0472">Membrane</keyword>
<gene>
    <name evidence="2" type="ORF">DPMN_157284</name>
</gene>
<evidence type="ECO:0000313" key="3">
    <source>
        <dbReference type="Proteomes" id="UP000828390"/>
    </source>
</evidence>
<organism evidence="2 3">
    <name type="scientific">Dreissena polymorpha</name>
    <name type="common">Zebra mussel</name>
    <name type="synonym">Mytilus polymorpha</name>
    <dbReference type="NCBI Taxonomy" id="45954"/>
    <lineage>
        <taxon>Eukaryota</taxon>
        <taxon>Metazoa</taxon>
        <taxon>Spiralia</taxon>
        <taxon>Lophotrochozoa</taxon>
        <taxon>Mollusca</taxon>
        <taxon>Bivalvia</taxon>
        <taxon>Autobranchia</taxon>
        <taxon>Heteroconchia</taxon>
        <taxon>Euheterodonta</taxon>
        <taxon>Imparidentia</taxon>
        <taxon>Neoheterodontei</taxon>
        <taxon>Myida</taxon>
        <taxon>Dreissenoidea</taxon>
        <taxon>Dreissenidae</taxon>
        <taxon>Dreissena</taxon>
    </lineage>
</organism>
<evidence type="ECO:0000313" key="2">
    <source>
        <dbReference type="EMBL" id="KAH3779481.1"/>
    </source>
</evidence>
<accession>A0A9D4IKX9</accession>
<dbReference type="Proteomes" id="UP000828390">
    <property type="component" value="Unassembled WGS sequence"/>
</dbReference>
<name>A0A9D4IKX9_DREPO</name>
<sequence length="460" mass="53812">MPCSKKLKDLYNSKGGKRVRFTAFLLLNLASVASDWWLYYNVSAAEEGLVFGPPGNIFIYLMLAFTIIGSFAVVPKGIMDWREIIGSEEHECLKKALLTDKEEETQNNDAHRTLILLDTDIPLDKEAEKPKYDVHRTLILLYTDISLLIINLNIVQCREQAISYFQIWKSNISIASATIRLTISWWIMSKLRKEKKPWMDLFYKNCCVYIQIFLAILLLYETQIDKNEDGTFEAKVPHNILKGEYDDRRYFTNVSIYFSHPYLEYETNISRENINFIRLLSIYDLQHSNTDRRVNIKYDITHKNFLIQTDGQFEECFTKMNGTLIKQAVCSDKVRSPAGHVTFMFHFVEQSPPQLIFGDITYNMRAGKDTSCEAPDFQVVDNMDDHIADPNSAMMRYYRNNPNINEEYHMIKMSNDTYQFYRESDLINIEQIWRRYWGTKCKSTGSPSPHMDERLGVQCL</sequence>
<keyword evidence="3" id="KW-1185">Reference proteome</keyword>
<dbReference type="EMBL" id="JAIWYP010000008">
    <property type="protein sequence ID" value="KAH3779481.1"/>
    <property type="molecule type" value="Genomic_DNA"/>
</dbReference>
<reference evidence="2" key="1">
    <citation type="journal article" date="2019" name="bioRxiv">
        <title>The Genome of the Zebra Mussel, Dreissena polymorpha: A Resource for Invasive Species Research.</title>
        <authorList>
            <person name="McCartney M.A."/>
            <person name="Auch B."/>
            <person name="Kono T."/>
            <person name="Mallez S."/>
            <person name="Zhang Y."/>
            <person name="Obille A."/>
            <person name="Becker A."/>
            <person name="Abrahante J.E."/>
            <person name="Garbe J."/>
            <person name="Badalamenti J.P."/>
            <person name="Herman A."/>
            <person name="Mangelson H."/>
            <person name="Liachko I."/>
            <person name="Sullivan S."/>
            <person name="Sone E.D."/>
            <person name="Koren S."/>
            <person name="Silverstein K.A.T."/>
            <person name="Beckman K.B."/>
            <person name="Gohl D.M."/>
        </authorList>
    </citation>
    <scope>NUCLEOTIDE SEQUENCE</scope>
    <source>
        <strain evidence="2">Duluth1</strain>
        <tissue evidence="2">Whole animal</tissue>
    </source>
</reference>
<feature type="transmembrane region" description="Helical" evidence="1">
    <location>
        <begin position="57"/>
        <end position="74"/>
    </location>
</feature>
<comment type="caution">
    <text evidence="2">The sequence shown here is derived from an EMBL/GenBank/DDBJ whole genome shotgun (WGS) entry which is preliminary data.</text>
</comment>
<keyword evidence="1" id="KW-0812">Transmembrane</keyword>
<reference evidence="2" key="2">
    <citation type="submission" date="2020-11" db="EMBL/GenBank/DDBJ databases">
        <authorList>
            <person name="McCartney M.A."/>
            <person name="Auch B."/>
            <person name="Kono T."/>
            <person name="Mallez S."/>
            <person name="Becker A."/>
            <person name="Gohl D.M."/>
            <person name="Silverstein K.A.T."/>
            <person name="Koren S."/>
            <person name="Bechman K.B."/>
            <person name="Herman A."/>
            <person name="Abrahante J.E."/>
            <person name="Garbe J."/>
        </authorList>
    </citation>
    <scope>NUCLEOTIDE SEQUENCE</scope>
    <source>
        <strain evidence="2">Duluth1</strain>
        <tissue evidence="2">Whole animal</tissue>
    </source>
</reference>
<keyword evidence="1" id="KW-1133">Transmembrane helix</keyword>
<protein>
    <submittedName>
        <fullName evidence="2">Uncharacterized protein</fullName>
    </submittedName>
</protein>